<keyword evidence="6" id="KW-0964">Secreted</keyword>
<keyword evidence="12" id="KW-0256">Endoplasmic reticulum</keyword>
<dbReference type="Proteomes" id="UP000321464">
    <property type="component" value="Unassembled WGS sequence"/>
</dbReference>
<comment type="caution">
    <text evidence="23">The sequence shown here is derived from an EMBL/GenBank/DDBJ whole genome shotgun (WGS) entry which is preliminary data.</text>
</comment>
<keyword evidence="18" id="KW-0458">Lysosome</keyword>
<evidence type="ECO:0000256" key="18">
    <source>
        <dbReference type="ARBA" id="ARBA00023228"/>
    </source>
</evidence>
<evidence type="ECO:0000256" key="5">
    <source>
        <dbReference type="ARBA" id="ARBA00014116"/>
    </source>
</evidence>
<feature type="domain" description="Peptidase M28" evidence="22">
    <location>
        <begin position="250"/>
        <end position="436"/>
    </location>
</feature>
<keyword evidence="8" id="KW-0645">Protease</keyword>
<keyword evidence="9" id="KW-0479">Metal-binding</keyword>
<dbReference type="Pfam" id="PF04389">
    <property type="entry name" value="Peptidase_M28"/>
    <property type="match status" value="1"/>
</dbReference>
<dbReference type="GO" id="GO:0004180">
    <property type="term" value="F:carboxypeptidase activity"/>
    <property type="evidence" value="ECO:0007669"/>
    <property type="project" value="UniProtKB-KW"/>
</dbReference>
<dbReference type="AlphaFoldDB" id="A0A512AJU7"/>
<evidence type="ECO:0000256" key="4">
    <source>
        <dbReference type="ARBA" id="ARBA00004613"/>
    </source>
</evidence>
<dbReference type="GO" id="GO:0046872">
    <property type="term" value="F:metal ion binding"/>
    <property type="evidence" value="ECO:0007669"/>
    <property type="project" value="UniProtKB-KW"/>
</dbReference>
<keyword evidence="10 21" id="KW-0732">Signal</keyword>
<keyword evidence="17" id="KW-0325">Glycoprotein</keyword>
<dbReference type="GO" id="GO:0005576">
    <property type="term" value="C:extracellular region"/>
    <property type="evidence" value="ECO:0007669"/>
    <property type="project" value="UniProtKB-SubCell"/>
</dbReference>
<evidence type="ECO:0000313" key="23">
    <source>
        <dbReference type="EMBL" id="GEN99988.1"/>
    </source>
</evidence>
<evidence type="ECO:0000256" key="8">
    <source>
        <dbReference type="ARBA" id="ARBA00022670"/>
    </source>
</evidence>
<dbReference type="PANTHER" id="PTHR12053:SF3">
    <property type="entry name" value="CARBOXYPEPTIDASE Q"/>
    <property type="match status" value="1"/>
</dbReference>
<evidence type="ECO:0000313" key="24">
    <source>
        <dbReference type="Proteomes" id="UP000321464"/>
    </source>
</evidence>
<comment type="subunit">
    <text evidence="19">Homodimer. The monomeric form is inactive while the homodimer is active.</text>
</comment>
<keyword evidence="7" id="KW-0121">Carboxypeptidase</keyword>
<reference evidence="23 24" key="1">
    <citation type="submission" date="2019-07" db="EMBL/GenBank/DDBJ databases">
        <title>Whole genome shotgun sequence of Novosphingobium sediminis NBRC 106119.</title>
        <authorList>
            <person name="Hosoyama A."/>
            <person name="Uohara A."/>
            <person name="Ohji S."/>
            <person name="Ichikawa N."/>
        </authorList>
    </citation>
    <scope>NUCLEOTIDE SEQUENCE [LARGE SCALE GENOMIC DNA]</scope>
    <source>
        <strain evidence="23 24">NBRC 106119</strain>
    </source>
</reference>
<sequence>MTISRKLALAALIVPTLFPGAAMAAPPVSPASDDTAWEFIAGLTSEVGQRLAGSEAEARGRAWAADKLKALGFRNVAIEPATTRAYVRGTDTARLIAPVPQKLAVTALGFSGTTPDAGVEADVVYFASFDALKAAPASSLAGKIVFLDHAMKAAQDGSGYGPYGQARREGPAVASTKGAAAIVIRSIGTDSHRNPHTGVTNFPAGVAPIPAAAMSNPDADMLVRLIGKGRALRIALTLTGRTAESLPTGNVIGELPGRNPALPPILVGCHLDSWDLGTGALDDGAGCAIVTAAALKAQNGGQTLRTIRVLLAGAEEIGAAGGAAYAKAHPERHALAMESDSGADRIWRVEMKFAPANAALGDRVAAALAPLGIVRGKGEVEGGADVGWVITAQKLAAIDLTQDMTHYFDIHHTPDDTLDKIDRAALTQNVDAWAAVLGVVANAAEDIAPVE</sequence>
<dbReference type="GO" id="GO:0070573">
    <property type="term" value="F:metallodipeptidase activity"/>
    <property type="evidence" value="ECO:0007669"/>
    <property type="project" value="InterPro"/>
</dbReference>
<protein>
    <recommendedName>
        <fullName evidence="5">Carboxypeptidase Q</fullName>
    </recommendedName>
    <alternativeName>
        <fullName evidence="20">Plasma glutamate carboxypeptidase</fullName>
    </alternativeName>
</protein>
<dbReference type="Gene3D" id="3.40.630.10">
    <property type="entry name" value="Zn peptidases"/>
    <property type="match status" value="1"/>
</dbReference>
<dbReference type="PANTHER" id="PTHR12053">
    <property type="entry name" value="PROTEASE FAMILY M28 PLASMA GLUTAMATE CARBOXYPEPTIDASE-RELATED"/>
    <property type="match status" value="1"/>
</dbReference>
<dbReference type="InterPro" id="IPR007484">
    <property type="entry name" value="Peptidase_M28"/>
</dbReference>
<evidence type="ECO:0000256" key="2">
    <source>
        <dbReference type="ARBA" id="ARBA00004371"/>
    </source>
</evidence>
<dbReference type="InterPro" id="IPR039866">
    <property type="entry name" value="CPQ"/>
</dbReference>
<evidence type="ECO:0000256" key="9">
    <source>
        <dbReference type="ARBA" id="ARBA00022723"/>
    </source>
</evidence>
<dbReference type="SUPFAM" id="SSF53187">
    <property type="entry name" value="Zn-dependent exopeptidases"/>
    <property type="match status" value="1"/>
</dbReference>
<keyword evidence="24" id="KW-1185">Reference proteome</keyword>
<evidence type="ECO:0000256" key="20">
    <source>
        <dbReference type="ARBA" id="ARBA00033328"/>
    </source>
</evidence>
<evidence type="ECO:0000256" key="7">
    <source>
        <dbReference type="ARBA" id="ARBA00022645"/>
    </source>
</evidence>
<feature type="signal peptide" evidence="21">
    <location>
        <begin position="1"/>
        <end position="24"/>
    </location>
</feature>
<name>A0A512AJU7_9SPHN</name>
<keyword evidence="16" id="KW-0865">Zymogen</keyword>
<evidence type="ECO:0000256" key="21">
    <source>
        <dbReference type="SAM" id="SignalP"/>
    </source>
</evidence>
<evidence type="ECO:0000256" key="6">
    <source>
        <dbReference type="ARBA" id="ARBA00022525"/>
    </source>
</evidence>
<evidence type="ECO:0000256" key="1">
    <source>
        <dbReference type="ARBA" id="ARBA00004240"/>
    </source>
</evidence>
<evidence type="ECO:0000256" key="19">
    <source>
        <dbReference type="ARBA" id="ARBA00025833"/>
    </source>
</evidence>
<evidence type="ECO:0000256" key="13">
    <source>
        <dbReference type="ARBA" id="ARBA00022833"/>
    </source>
</evidence>
<feature type="chain" id="PRO_5022152523" description="Carboxypeptidase Q" evidence="21">
    <location>
        <begin position="25"/>
        <end position="451"/>
    </location>
</feature>
<evidence type="ECO:0000256" key="15">
    <source>
        <dbReference type="ARBA" id="ARBA00023049"/>
    </source>
</evidence>
<proteinExistence type="predicted"/>
<dbReference type="GO" id="GO:0005764">
    <property type="term" value="C:lysosome"/>
    <property type="evidence" value="ECO:0007669"/>
    <property type="project" value="UniProtKB-SubCell"/>
</dbReference>
<evidence type="ECO:0000256" key="3">
    <source>
        <dbReference type="ARBA" id="ARBA00004555"/>
    </source>
</evidence>
<dbReference type="EMBL" id="BJYR01000012">
    <property type="protein sequence ID" value="GEN99988.1"/>
    <property type="molecule type" value="Genomic_DNA"/>
</dbReference>
<evidence type="ECO:0000256" key="12">
    <source>
        <dbReference type="ARBA" id="ARBA00022824"/>
    </source>
</evidence>
<evidence type="ECO:0000256" key="11">
    <source>
        <dbReference type="ARBA" id="ARBA00022801"/>
    </source>
</evidence>
<dbReference type="OrthoDB" id="9769665at2"/>
<evidence type="ECO:0000256" key="10">
    <source>
        <dbReference type="ARBA" id="ARBA00022729"/>
    </source>
</evidence>
<dbReference type="RefSeq" id="WP_147159306.1">
    <property type="nucleotide sequence ID" value="NZ_BJYR01000012.1"/>
</dbReference>
<keyword evidence="11" id="KW-0378">Hydrolase</keyword>
<evidence type="ECO:0000259" key="22">
    <source>
        <dbReference type="Pfam" id="PF04389"/>
    </source>
</evidence>
<organism evidence="23 24">
    <name type="scientific">Novosphingobium sediminis</name>
    <dbReference type="NCBI Taxonomy" id="707214"/>
    <lineage>
        <taxon>Bacteria</taxon>
        <taxon>Pseudomonadati</taxon>
        <taxon>Pseudomonadota</taxon>
        <taxon>Alphaproteobacteria</taxon>
        <taxon>Sphingomonadales</taxon>
        <taxon>Sphingomonadaceae</taxon>
        <taxon>Novosphingobium</taxon>
    </lineage>
</organism>
<keyword evidence="15" id="KW-0482">Metalloprotease</keyword>
<keyword evidence="13" id="KW-0862">Zinc</keyword>
<comment type="subcellular location">
    <subcellularLocation>
        <location evidence="1">Endoplasmic reticulum</location>
    </subcellularLocation>
    <subcellularLocation>
        <location evidence="3">Golgi apparatus</location>
    </subcellularLocation>
    <subcellularLocation>
        <location evidence="2">Lysosome</location>
    </subcellularLocation>
    <subcellularLocation>
        <location evidence="4">Secreted</location>
    </subcellularLocation>
</comment>
<evidence type="ECO:0000256" key="14">
    <source>
        <dbReference type="ARBA" id="ARBA00023034"/>
    </source>
</evidence>
<dbReference type="GO" id="GO:0006508">
    <property type="term" value="P:proteolysis"/>
    <property type="evidence" value="ECO:0007669"/>
    <property type="project" value="UniProtKB-KW"/>
</dbReference>
<keyword evidence="14" id="KW-0333">Golgi apparatus</keyword>
<gene>
    <name evidence="23" type="ORF">NSE01_18210</name>
</gene>
<accession>A0A512AJU7</accession>
<dbReference type="Gene3D" id="3.50.30.30">
    <property type="match status" value="1"/>
</dbReference>
<evidence type="ECO:0000256" key="17">
    <source>
        <dbReference type="ARBA" id="ARBA00023180"/>
    </source>
</evidence>
<evidence type="ECO:0000256" key="16">
    <source>
        <dbReference type="ARBA" id="ARBA00023145"/>
    </source>
</evidence>